<gene>
    <name evidence="1" type="ORF">M9458_050012</name>
</gene>
<sequence length="59" mass="6786">QYSAAHCLRIGLPVPHRGVHLEDPCGVCYRIWNHCHRSPCVLLWRLVAEQAKMDLADHL</sequence>
<dbReference type="EMBL" id="JAMKFB020000025">
    <property type="protein sequence ID" value="KAL0155749.1"/>
    <property type="molecule type" value="Genomic_DNA"/>
</dbReference>
<dbReference type="AlphaFoldDB" id="A0ABD0N0P8"/>
<reference evidence="1 2" key="1">
    <citation type="submission" date="2024-05" db="EMBL/GenBank/DDBJ databases">
        <title>Genome sequencing and assembly of Indian major carp, Cirrhinus mrigala (Hamilton, 1822).</title>
        <authorList>
            <person name="Mohindra V."/>
            <person name="Chowdhury L.M."/>
            <person name="Lal K."/>
            <person name="Jena J.K."/>
        </authorList>
    </citation>
    <scope>NUCLEOTIDE SEQUENCE [LARGE SCALE GENOMIC DNA]</scope>
    <source>
        <strain evidence="1">CM1030</strain>
        <tissue evidence="1">Blood</tissue>
    </source>
</reference>
<organism evidence="1 2">
    <name type="scientific">Cirrhinus mrigala</name>
    <name type="common">Mrigala</name>
    <dbReference type="NCBI Taxonomy" id="683832"/>
    <lineage>
        <taxon>Eukaryota</taxon>
        <taxon>Metazoa</taxon>
        <taxon>Chordata</taxon>
        <taxon>Craniata</taxon>
        <taxon>Vertebrata</taxon>
        <taxon>Euteleostomi</taxon>
        <taxon>Actinopterygii</taxon>
        <taxon>Neopterygii</taxon>
        <taxon>Teleostei</taxon>
        <taxon>Ostariophysi</taxon>
        <taxon>Cypriniformes</taxon>
        <taxon>Cyprinidae</taxon>
        <taxon>Labeoninae</taxon>
        <taxon>Labeonini</taxon>
        <taxon>Cirrhinus</taxon>
    </lineage>
</organism>
<accession>A0ABD0N0P8</accession>
<feature type="non-terminal residue" evidence="1">
    <location>
        <position position="1"/>
    </location>
</feature>
<evidence type="ECO:0000313" key="2">
    <source>
        <dbReference type="Proteomes" id="UP001529510"/>
    </source>
</evidence>
<comment type="caution">
    <text evidence="1">The sequence shown here is derived from an EMBL/GenBank/DDBJ whole genome shotgun (WGS) entry which is preliminary data.</text>
</comment>
<dbReference type="Proteomes" id="UP001529510">
    <property type="component" value="Unassembled WGS sequence"/>
</dbReference>
<keyword evidence="2" id="KW-1185">Reference proteome</keyword>
<protein>
    <submittedName>
        <fullName evidence="1">Uncharacterized protein</fullName>
    </submittedName>
</protein>
<proteinExistence type="predicted"/>
<evidence type="ECO:0000313" key="1">
    <source>
        <dbReference type="EMBL" id="KAL0155749.1"/>
    </source>
</evidence>
<feature type="non-terminal residue" evidence="1">
    <location>
        <position position="59"/>
    </location>
</feature>
<name>A0ABD0N0P8_CIRMR</name>